<reference evidence="1" key="1">
    <citation type="submission" date="2021-03" db="EMBL/GenBank/DDBJ databases">
        <authorList>
            <consortium name="DOE Joint Genome Institute"/>
            <person name="Ahrendt S."/>
            <person name="Looney B.P."/>
            <person name="Miyauchi S."/>
            <person name="Morin E."/>
            <person name="Drula E."/>
            <person name="Courty P.E."/>
            <person name="Chicoki N."/>
            <person name="Fauchery L."/>
            <person name="Kohler A."/>
            <person name="Kuo A."/>
            <person name="Labutti K."/>
            <person name="Pangilinan J."/>
            <person name="Lipzen A."/>
            <person name="Riley R."/>
            <person name="Andreopoulos W."/>
            <person name="He G."/>
            <person name="Johnson J."/>
            <person name="Barry K.W."/>
            <person name="Grigoriev I.V."/>
            <person name="Nagy L."/>
            <person name="Hibbett D."/>
            <person name="Henrissat B."/>
            <person name="Matheny P.B."/>
            <person name="Labbe J."/>
            <person name="Martin F."/>
        </authorList>
    </citation>
    <scope>NUCLEOTIDE SEQUENCE</scope>
    <source>
        <strain evidence="1">HHB10654</strain>
    </source>
</reference>
<evidence type="ECO:0000313" key="1">
    <source>
        <dbReference type="EMBL" id="KAI0068985.1"/>
    </source>
</evidence>
<dbReference type="EMBL" id="MU277187">
    <property type="protein sequence ID" value="KAI0068985.1"/>
    <property type="molecule type" value="Genomic_DNA"/>
</dbReference>
<organism evidence="1 2">
    <name type="scientific">Artomyces pyxidatus</name>
    <dbReference type="NCBI Taxonomy" id="48021"/>
    <lineage>
        <taxon>Eukaryota</taxon>
        <taxon>Fungi</taxon>
        <taxon>Dikarya</taxon>
        <taxon>Basidiomycota</taxon>
        <taxon>Agaricomycotina</taxon>
        <taxon>Agaricomycetes</taxon>
        <taxon>Russulales</taxon>
        <taxon>Auriscalpiaceae</taxon>
        <taxon>Artomyces</taxon>
    </lineage>
</organism>
<protein>
    <submittedName>
        <fullName evidence="1">DUF788-domain-containing protein</fullName>
    </submittedName>
</protein>
<gene>
    <name evidence="1" type="ORF">BV25DRAFT_71617</name>
</gene>
<sequence>MANASAKRIASQNEAALKNLFYGQTISNVLPILLRILFRLWGNGASKTAVVFYTFSLALSQLLYRQLVKMGTPKRDATGSLAYAGDDLNQPGMTEWFFDILYISWIAQVGTSIVGEWFWWIYAVIPIFLVYKLWGSFISPMLLGRSSSAAGADDAAPEETLSKRQEKLKKRSERGDARVKTQTRR</sequence>
<dbReference type="Proteomes" id="UP000814140">
    <property type="component" value="Unassembled WGS sequence"/>
</dbReference>
<proteinExistence type="predicted"/>
<name>A0ACB8TKQ7_9AGAM</name>
<keyword evidence="2" id="KW-1185">Reference proteome</keyword>
<evidence type="ECO:0000313" key="2">
    <source>
        <dbReference type="Proteomes" id="UP000814140"/>
    </source>
</evidence>
<reference evidence="1" key="2">
    <citation type="journal article" date="2022" name="New Phytol.">
        <title>Evolutionary transition to the ectomycorrhizal habit in the genomes of a hyperdiverse lineage of mushroom-forming fungi.</title>
        <authorList>
            <person name="Looney B."/>
            <person name="Miyauchi S."/>
            <person name="Morin E."/>
            <person name="Drula E."/>
            <person name="Courty P.E."/>
            <person name="Kohler A."/>
            <person name="Kuo A."/>
            <person name="LaButti K."/>
            <person name="Pangilinan J."/>
            <person name="Lipzen A."/>
            <person name="Riley R."/>
            <person name="Andreopoulos W."/>
            <person name="He G."/>
            <person name="Johnson J."/>
            <person name="Nolan M."/>
            <person name="Tritt A."/>
            <person name="Barry K.W."/>
            <person name="Grigoriev I.V."/>
            <person name="Nagy L.G."/>
            <person name="Hibbett D."/>
            <person name="Henrissat B."/>
            <person name="Matheny P.B."/>
            <person name="Labbe J."/>
            <person name="Martin F.M."/>
        </authorList>
    </citation>
    <scope>NUCLEOTIDE SEQUENCE</scope>
    <source>
        <strain evidence="1">HHB10654</strain>
    </source>
</reference>
<comment type="caution">
    <text evidence="1">The sequence shown here is derived from an EMBL/GenBank/DDBJ whole genome shotgun (WGS) entry which is preliminary data.</text>
</comment>
<accession>A0ACB8TKQ7</accession>